<gene>
    <name evidence="2" type="ORF">NTEN_LOCUS5180</name>
</gene>
<dbReference type="AlphaFoldDB" id="A0A6H5G8J3"/>
<organism evidence="2 3">
    <name type="scientific">Nesidiocoris tenuis</name>
    <dbReference type="NCBI Taxonomy" id="355587"/>
    <lineage>
        <taxon>Eukaryota</taxon>
        <taxon>Metazoa</taxon>
        <taxon>Ecdysozoa</taxon>
        <taxon>Arthropoda</taxon>
        <taxon>Hexapoda</taxon>
        <taxon>Insecta</taxon>
        <taxon>Pterygota</taxon>
        <taxon>Neoptera</taxon>
        <taxon>Paraneoptera</taxon>
        <taxon>Hemiptera</taxon>
        <taxon>Heteroptera</taxon>
        <taxon>Panheteroptera</taxon>
        <taxon>Cimicomorpha</taxon>
        <taxon>Miridae</taxon>
        <taxon>Dicyphina</taxon>
        <taxon>Nesidiocoris</taxon>
    </lineage>
</organism>
<reference evidence="2 3" key="1">
    <citation type="submission" date="2020-02" db="EMBL/GenBank/DDBJ databases">
        <authorList>
            <person name="Ferguson B K."/>
        </authorList>
    </citation>
    <scope>NUCLEOTIDE SEQUENCE [LARGE SCALE GENOMIC DNA]</scope>
</reference>
<protein>
    <submittedName>
        <fullName evidence="2">Uncharacterized protein</fullName>
    </submittedName>
</protein>
<accession>A0A6H5G8J3</accession>
<dbReference type="Proteomes" id="UP000479000">
    <property type="component" value="Unassembled WGS sequence"/>
</dbReference>
<dbReference type="EMBL" id="CADCXU010007616">
    <property type="protein sequence ID" value="CAA9998897.1"/>
    <property type="molecule type" value="Genomic_DNA"/>
</dbReference>
<feature type="chain" id="PRO_5026090495" evidence="1">
    <location>
        <begin position="23"/>
        <end position="283"/>
    </location>
</feature>
<proteinExistence type="predicted"/>
<evidence type="ECO:0000313" key="2">
    <source>
        <dbReference type="EMBL" id="CAA9998897.1"/>
    </source>
</evidence>
<evidence type="ECO:0000313" key="3">
    <source>
        <dbReference type="Proteomes" id="UP000479000"/>
    </source>
</evidence>
<keyword evidence="3" id="KW-1185">Reference proteome</keyword>
<keyword evidence="1" id="KW-0732">Signal</keyword>
<sequence>MSCSRLLLYVFVVVSTTLRVGSFDESAASVSESIGGTTESSKIDDPANATIADSVTNTIAEGLLHECWSSPSFACVQSGLRRALETSLSADFDVTDSVHFVSNHQKYTWQANNNFTGDDADNSIPDDDRFDSFVDAVEGAEGGARGAKVRHWHVGGLADVLYNRGARYLMTHDLNVELPEFAFGGGRIRVQPKSLDDDGGVWVKINFDEPPAPPKAEGRIFLKRIIYRSIASVIYGGTRNQEPPHTAHPDFGPVPWVASYMGFVLYPQGQRLMIARGVLALGD</sequence>
<name>A0A6H5G8J3_9HEMI</name>
<feature type="signal peptide" evidence="1">
    <location>
        <begin position="1"/>
        <end position="22"/>
    </location>
</feature>
<dbReference type="InterPro" id="IPR012464">
    <property type="entry name" value="DUF1676"/>
</dbReference>
<dbReference type="OrthoDB" id="6615397at2759"/>
<evidence type="ECO:0000256" key="1">
    <source>
        <dbReference type="SAM" id="SignalP"/>
    </source>
</evidence>
<dbReference type="Pfam" id="PF07898">
    <property type="entry name" value="DUF1676"/>
    <property type="match status" value="1"/>
</dbReference>